<evidence type="ECO:0000256" key="1">
    <source>
        <dbReference type="ARBA" id="ARBA00022729"/>
    </source>
</evidence>
<keyword evidence="2" id="KW-1015">Disulfide bond</keyword>
<evidence type="ECO:0000313" key="5">
    <source>
        <dbReference type="Proteomes" id="UP000886611"/>
    </source>
</evidence>
<dbReference type="InterPro" id="IPR001507">
    <property type="entry name" value="ZP_dom"/>
</dbReference>
<evidence type="ECO:0000256" key="2">
    <source>
        <dbReference type="ARBA" id="ARBA00023157"/>
    </source>
</evidence>
<dbReference type="EMBL" id="JAATIS010000147">
    <property type="protein sequence ID" value="KAG2470141.1"/>
    <property type="molecule type" value="Genomic_DNA"/>
</dbReference>
<keyword evidence="5" id="KW-1185">Reference proteome</keyword>
<dbReference type="InterPro" id="IPR042235">
    <property type="entry name" value="ZP-C_dom"/>
</dbReference>
<feature type="non-terminal residue" evidence="4">
    <location>
        <position position="1"/>
    </location>
</feature>
<gene>
    <name evidence="4" type="primary">Zpld1_1</name>
    <name evidence="4" type="ORF">GTO96_0023039</name>
</gene>
<dbReference type="InterPro" id="IPR055355">
    <property type="entry name" value="ZP-C"/>
</dbReference>
<sequence length="461" mass="51819">MWVSAHPGSRGGRLPGCFGGHGYRAWKLHPVGARGHRQEVPQCLGDLLPKYFHHTRKCWGEDFGGYPESCRENSRHFRHAGVWLEEECREHLGLIRVLYKRGRLPLQSWLESGGRRTRQKRVEAARRKAFVARTVFWVDNDLTVDCGPQYIKLTVNLCTAQYAGFDPNMLAMNGLHNVTLCQGTIDTSVSPPVIRYNFPVNDTIENICNNQVTAKSVVIKGYIDTPKSSVGVVSYASDLYYMFTCRYPLEYLMNNTQVLVSSVALAVNTNNGTFISTLQMGLFSDTNFTTPLIVQQSGIPLQTKVYVQVSATNLTGSFNVLLDYCFATPSPFEETGVDRYNLFVGACNKNNRTNILQNGRSKMAQFSFDAFRFVQHRDRRISTIYVHCMTRLCEPQKCNMLLSGCSRRKRAVSAVEQTPGYSSTDQVTVSAGPIFTNDEGSVDHFRRAPGEVSAKLKALWN</sequence>
<dbReference type="PANTHER" id="PTHR14002">
    <property type="entry name" value="ENDOGLIN/TGF-BETA RECEPTOR TYPE III"/>
    <property type="match status" value="1"/>
</dbReference>
<reference evidence="4 5" key="1">
    <citation type="journal article" date="2021" name="Cell">
        <title>Tracing the genetic footprints of vertebrate landing in non-teleost ray-finned fishes.</title>
        <authorList>
            <person name="Bi X."/>
            <person name="Wang K."/>
            <person name="Yang L."/>
            <person name="Pan H."/>
            <person name="Jiang H."/>
            <person name="Wei Q."/>
            <person name="Fang M."/>
            <person name="Yu H."/>
            <person name="Zhu C."/>
            <person name="Cai Y."/>
            <person name="He Y."/>
            <person name="Gan X."/>
            <person name="Zeng H."/>
            <person name="Yu D."/>
            <person name="Zhu Y."/>
            <person name="Jiang H."/>
            <person name="Qiu Q."/>
            <person name="Yang H."/>
            <person name="Zhang Y.E."/>
            <person name="Wang W."/>
            <person name="Zhu M."/>
            <person name="He S."/>
            <person name="Zhang G."/>
        </authorList>
    </citation>
    <scope>NUCLEOTIDE SEQUENCE [LARGE SCALE GENOMIC DNA]</scope>
    <source>
        <strain evidence="4">Bchr_013</strain>
    </source>
</reference>
<proteinExistence type="predicted"/>
<dbReference type="Pfam" id="PF23344">
    <property type="entry name" value="ZP-N"/>
    <property type="match status" value="1"/>
</dbReference>
<feature type="non-terminal residue" evidence="4">
    <location>
        <position position="461"/>
    </location>
</feature>
<comment type="caution">
    <text evidence="4">The sequence shown here is derived from an EMBL/GenBank/DDBJ whole genome shotgun (WGS) entry which is preliminary data.</text>
</comment>
<keyword evidence="1" id="KW-0732">Signal</keyword>
<organism evidence="4 5">
    <name type="scientific">Polypterus senegalus</name>
    <name type="common">Senegal bichir</name>
    <dbReference type="NCBI Taxonomy" id="55291"/>
    <lineage>
        <taxon>Eukaryota</taxon>
        <taxon>Metazoa</taxon>
        <taxon>Chordata</taxon>
        <taxon>Craniata</taxon>
        <taxon>Vertebrata</taxon>
        <taxon>Euteleostomi</taxon>
        <taxon>Actinopterygii</taxon>
        <taxon>Polypteriformes</taxon>
        <taxon>Polypteridae</taxon>
        <taxon>Polypterus</taxon>
    </lineage>
</organism>
<dbReference type="Gene3D" id="2.60.40.4100">
    <property type="entry name" value="Zona pellucida, ZP-C domain"/>
    <property type="match status" value="1"/>
</dbReference>
<evidence type="ECO:0000313" key="4">
    <source>
        <dbReference type="EMBL" id="KAG2470141.1"/>
    </source>
</evidence>
<dbReference type="Proteomes" id="UP000886611">
    <property type="component" value="Unassembled WGS sequence"/>
</dbReference>
<dbReference type="InterPro" id="IPR055356">
    <property type="entry name" value="ZP-N"/>
</dbReference>
<dbReference type="PANTHER" id="PTHR14002:SF14">
    <property type="entry name" value="SI:DKEY-103G5.3"/>
    <property type="match status" value="1"/>
</dbReference>
<name>A0A8X8BWC7_POLSE</name>
<dbReference type="Pfam" id="PF00100">
    <property type="entry name" value="Zona_pellucida"/>
    <property type="match status" value="1"/>
</dbReference>
<evidence type="ECO:0000259" key="3">
    <source>
        <dbReference type="PROSITE" id="PS51034"/>
    </source>
</evidence>
<dbReference type="AlphaFoldDB" id="A0A8X8BWC7"/>
<dbReference type="PROSITE" id="PS51034">
    <property type="entry name" value="ZP_2"/>
    <property type="match status" value="1"/>
</dbReference>
<protein>
    <submittedName>
        <fullName evidence="4">ZPLD1 protein</fullName>
    </submittedName>
</protein>
<dbReference type="SMART" id="SM00241">
    <property type="entry name" value="ZP"/>
    <property type="match status" value="1"/>
</dbReference>
<feature type="domain" description="ZP" evidence="3">
    <location>
        <begin position="145"/>
        <end position="412"/>
    </location>
</feature>
<accession>A0A8X8BWC7</accession>